<dbReference type="EMBL" id="BSXS01005934">
    <property type="protein sequence ID" value="GME84920.1"/>
    <property type="molecule type" value="Genomic_DNA"/>
</dbReference>
<dbReference type="Proteomes" id="UP001165064">
    <property type="component" value="Unassembled WGS sequence"/>
</dbReference>
<comment type="caution">
    <text evidence="1">The sequence shown here is derived from an EMBL/GenBank/DDBJ whole genome shotgun (WGS) entry which is preliminary data.</text>
</comment>
<evidence type="ECO:0000313" key="1">
    <source>
        <dbReference type="EMBL" id="GME84920.1"/>
    </source>
</evidence>
<protein>
    <submittedName>
        <fullName evidence="1">Unnamed protein product</fullName>
    </submittedName>
</protein>
<accession>A0ACB5TB16</accession>
<reference evidence="1" key="1">
    <citation type="submission" date="2023-04" db="EMBL/GenBank/DDBJ databases">
        <title>Ambrosiozyma monospora NBRC 10751.</title>
        <authorList>
            <person name="Ichikawa N."/>
            <person name="Sato H."/>
            <person name="Tonouchi N."/>
        </authorList>
    </citation>
    <scope>NUCLEOTIDE SEQUENCE</scope>
    <source>
        <strain evidence="1">NBRC 10751</strain>
    </source>
</reference>
<proteinExistence type="predicted"/>
<gene>
    <name evidence="1" type="ORF">Amon02_000720600</name>
</gene>
<name>A0ACB5TB16_AMBMO</name>
<keyword evidence="2" id="KW-1185">Reference proteome</keyword>
<evidence type="ECO:0000313" key="2">
    <source>
        <dbReference type="Proteomes" id="UP001165064"/>
    </source>
</evidence>
<sequence length="597" mass="68738">MTQLQQVQQLQNQILQNPPNQHSSIPIDPNIASSIHWKHQQKLAQISRGSNLPNFYARQAASSSRKPKADGSPTQGNTLIDITKNLLANVQDKPHFQDSQQNEGLMQHKKVTNDISLDEEAEDQRIRIKENNTQLWTGLDLSGQLIMTLSSKLFSYNFLRRLYLNGNNLKVIPPQISSLKTLRVLDLSSNNLTELPKEIGMLYNLKYLYVFDNNISDISYDFGNLYQLDFLGIEGNPNMNEEIVQIIAKKGTRGLIIHLRDDAPRLEPPEPRKWIKIGEDGEPMMNETDLKPAVETDLSSKDGGSFTLMSYNTLCQHYATPKMYRYTPSWALNWDYRRQKLTEEILSYKTNIICLQEVETRTYEEYWVPLMESNGYKGVFHCKGRSKTMSEKNAKKVDGCATFYKSGMFELLEKRILEYGTLVMSQDKFKKTDDVFNRFMNKDNIASVLILQHVPSGNKFVLANTHLHWDPEFNDVKTMQVEVLLEELQVIMKKHIGPREDVNKVPLIICGDFNSQIDSAVYQLFSQGKCKEHVDFNGRDYGKYTSEGFMHPFHLKSAYDAINELPFTNFTPTFTEVIEYIWLLVSLMPILLLTICL</sequence>
<organism evidence="1 2">
    <name type="scientific">Ambrosiozyma monospora</name>
    <name type="common">Yeast</name>
    <name type="synonym">Endomycopsis monosporus</name>
    <dbReference type="NCBI Taxonomy" id="43982"/>
    <lineage>
        <taxon>Eukaryota</taxon>
        <taxon>Fungi</taxon>
        <taxon>Dikarya</taxon>
        <taxon>Ascomycota</taxon>
        <taxon>Saccharomycotina</taxon>
        <taxon>Pichiomycetes</taxon>
        <taxon>Pichiales</taxon>
        <taxon>Pichiaceae</taxon>
        <taxon>Ambrosiozyma</taxon>
    </lineage>
</organism>